<dbReference type="Gene3D" id="2.120.10.30">
    <property type="entry name" value="TolB, C-terminal domain"/>
    <property type="match status" value="1"/>
</dbReference>
<dbReference type="CDD" id="cd19757">
    <property type="entry name" value="Bbox1"/>
    <property type="match status" value="1"/>
</dbReference>
<evidence type="ECO:0000256" key="2">
    <source>
        <dbReference type="SAM" id="Coils"/>
    </source>
</evidence>
<dbReference type="InterPro" id="IPR000315">
    <property type="entry name" value="Znf_B-box"/>
</dbReference>
<keyword evidence="1" id="KW-0863">Zinc-finger</keyword>
<evidence type="ECO:0000313" key="5">
    <source>
        <dbReference type="Proteomes" id="UP000828390"/>
    </source>
</evidence>
<keyword evidence="1" id="KW-0862">Zinc</keyword>
<dbReference type="PANTHER" id="PTHR25462">
    <property type="entry name" value="BONUS, ISOFORM C-RELATED"/>
    <property type="match status" value="1"/>
</dbReference>
<evidence type="ECO:0000259" key="3">
    <source>
        <dbReference type="PROSITE" id="PS50119"/>
    </source>
</evidence>
<dbReference type="InterPro" id="IPR011042">
    <property type="entry name" value="6-blade_b-propeller_TolB-like"/>
</dbReference>
<reference evidence="4" key="1">
    <citation type="journal article" date="2019" name="bioRxiv">
        <title>The Genome of the Zebra Mussel, Dreissena polymorpha: A Resource for Invasive Species Research.</title>
        <authorList>
            <person name="McCartney M.A."/>
            <person name="Auch B."/>
            <person name="Kono T."/>
            <person name="Mallez S."/>
            <person name="Zhang Y."/>
            <person name="Obille A."/>
            <person name="Becker A."/>
            <person name="Abrahante J.E."/>
            <person name="Garbe J."/>
            <person name="Badalamenti J.P."/>
            <person name="Herman A."/>
            <person name="Mangelson H."/>
            <person name="Liachko I."/>
            <person name="Sullivan S."/>
            <person name="Sone E.D."/>
            <person name="Koren S."/>
            <person name="Silverstein K.A.T."/>
            <person name="Beckman K.B."/>
            <person name="Gohl D.M."/>
        </authorList>
    </citation>
    <scope>NUCLEOTIDE SEQUENCE</scope>
    <source>
        <strain evidence="4">Duluth1</strain>
        <tissue evidence="4">Whole animal</tissue>
    </source>
</reference>
<feature type="domain" description="B box-type" evidence="3">
    <location>
        <begin position="15"/>
        <end position="65"/>
    </location>
</feature>
<gene>
    <name evidence="4" type="ORF">DPMN_112947</name>
</gene>
<feature type="domain" description="B box-type" evidence="3">
    <location>
        <begin position="78"/>
        <end position="122"/>
    </location>
</feature>
<dbReference type="EMBL" id="JAIWYP010000004">
    <property type="protein sequence ID" value="KAH3839516.1"/>
    <property type="molecule type" value="Genomic_DNA"/>
</dbReference>
<dbReference type="Gene3D" id="3.30.160.60">
    <property type="entry name" value="Classic Zinc Finger"/>
    <property type="match status" value="1"/>
</dbReference>
<dbReference type="PANTHER" id="PTHR25462:SF296">
    <property type="entry name" value="MEIOTIC P26, ISOFORM F"/>
    <property type="match status" value="1"/>
</dbReference>
<sequence length="558" mass="62773">MDVKSSEMEAMAIEELQVTCQPCDQEGTSKKAKRYCVDCESPYCDTCWKTHNRFPAMRTHVVLNETEKENWKAKVSDKISVTCSEHVGKPVDMFCEDHDQVACSACIAIHHRSCVSVKYIPNIARGTKTSSEYQTLIDSLKSYMENLAKARSSRESYLRQRTNDYDCIEKQIDHYKELLLAQINISMESSKQRIHSHLSETKNNIDHQIQQIDSIINELNNHLKKLNETGNESQLFVEIKETQLRHKHICNSSVDIIKPPRVSAFTFCLDTCLLSRLSVVKVELSKVPKATYVKKIHVKTELDTSLPDVCGIVSLTNGNMCVLDNSNKKLKLLDKSLIMKHSLAFEDYVMGLTVISYKTVAVSVCHLKIISTVEVASELKVIKSFSTEQTCHGICYNKESDDLYVCCGDNTKKNGPGRVKVYDKTGRLKRQIGCENNESSFSTPVNVIFSNATQILYVCDKEKGVIAFAAGRHMLWSFKDPNTVPWGICITSDELILACGPASNHVVLLNRNGISQGHILQGRDGIKTPSSLFFDCQSSVLSIGLYGDHIFQFKLEIV</sequence>
<dbReference type="Proteomes" id="UP000828390">
    <property type="component" value="Unassembled WGS sequence"/>
</dbReference>
<comment type="caution">
    <text evidence="4">The sequence shown here is derived from an EMBL/GenBank/DDBJ whole genome shotgun (WGS) entry which is preliminary data.</text>
</comment>
<dbReference type="OrthoDB" id="6096611at2759"/>
<accession>A0A9D4KI37</accession>
<protein>
    <recommendedName>
        <fullName evidence="3">B box-type domain-containing protein</fullName>
    </recommendedName>
</protein>
<name>A0A9D4KI37_DREPO</name>
<dbReference type="Gene3D" id="4.10.830.40">
    <property type="match status" value="1"/>
</dbReference>
<reference evidence="4" key="2">
    <citation type="submission" date="2020-11" db="EMBL/GenBank/DDBJ databases">
        <authorList>
            <person name="McCartney M.A."/>
            <person name="Auch B."/>
            <person name="Kono T."/>
            <person name="Mallez S."/>
            <person name="Becker A."/>
            <person name="Gohl D.M."/>
            <person name="Silverstein K.A.T."/>
            <person name="Koren S."/>
            <person name="Bechman K.B."/>
            <person name="Herman A."/>
            <person name="Abrahante J.E."/>
            <person name="Garbe J."/>
        </authorList>
    </citation>
    <scope>NUCLEOTIDE SEQUENCE</scope>
    <source>
        <strain evidence="4">Duluth1</strain>
        <tissue evidence="4">Whole animal</tissue>
    </source>
</reference>
<dbReference type="InterPro" id="IPR047153">
    <property type="entry name" value="TRIM45/56/19-like"/>
</dbReference>
<evidence type="ECO:0000256" key="1">
    <source>
        <dbReference type="PROSITE-ProRule" id="PRU00024"/>
    </source>
</evidence>
<feature type="coiled-coil region" evidence="2">
    <location>
        <begin position="198"/>
        <end position="232"/>
    </location>
</feature>
<keyword evidence="2" id="KW-0175">Coiled coil</keyword>
<organism evidence="4 5">
    <name type="scientific">Dreissena polymorpha</name>
    <name type="common">Zebra mussel</name>
    <name type="synonym">Mytilus polymorpha</name>
    <dbReference type="NCBI Taxonomy" id="45954"/>
    <lineage>
        <taxon>Eukaryota</taxon>
        <taxon>Metazoa</taxon>
        <taxon>Spiralia</taxon>
        <taxon>Lophotrochozoa</taxon>
        <taxon>Mollusca</taxon>
        <taxon>Bivalvia</taxon>
        <taxon>Autobranchia</taxon>
        <taxon>Heteroconchia</taxon>
        <taxon>Euheterodonta</taxon>
        <taxon>Imparidentia</taxon>
        <taxon>Neoheterodontei</taxon>
        <taxon>Myida</taxon>
        <taxon>Dreissenoidea</taxon>
        <taxon>Dreissenidae</taxon>
        <taxon>Dreissena</taxon>
    </lineage>
</organism>
<dbReference type="GO" id="GO:0008270">
    <property type="term" value="F:zinc ion binding"/>
    <property type="evidence" value="ECO:0007669"/>
    <property type="project" value="UniProtKB-KW"/>
</dbReference>
<proteinExistence type="predicted"/>
<dbReference type="SUPFAM" id="SSF57845">
    <property type="entry name" value="B-box zinc-binding domain"/>
    <property type="match status" value="1"/>
</dbReference>
<dbReference type="SUPFAM" id="SSF101898">
    <property type="entry name" value="NHL repeat"/>
    <property type="match status" value="1"/>
</dbReference>
<dbReference type="PROSITE" id="PS50119">
    <property type="entry name" value="ZF_BBOX"/>
    <property type="match status" value="2"/>
</dbReference>
<evidence type="ECO:0000313" key="4">
    <source>
        <dbReference type="EMBL" id="KAH3839516.1"/>
    </source>
</evidence>
<dbReference type="CDD" id="cd19756">
    <property type="entry name" value="Bbox2"/>
    <property type="match status" value="1"/>
</dbReference>
<keyword evidence="1" id="KW-0479">Metal-binding</keyword>
<dbReference type="AlphaFoldDB" id="A0A9D4KI37"/>
<keyword evidence="5" id="KW-1185">Reference proteome</keyword>